<dbReference type="KEGG" id="lez:GLE_2241"/>
<evidence type="ECO:0000313" key="1">
    <source>
        <dbReference type="EMBL" id="ALN57590.1"/>
    </source>
</evidence>
<proteinExistence type="predicted"/>
<dbReference type="AlphaFoldDB" id="A0A0S2DG28"/>
<protein>
    <submittedName>
        <fullName evidence="1">Regulatory protein</fullName>
    </submittedName>
</protein>
<dbReference type="PATRIC" id="fig|69.6.peg.2206"/>
<gene>
    <name evidence="1" type="ORF">GLE_2241</name>
</gene>
<name>A0A0S2DG28_LYSEN</name>
<evidence type="ECO:0000313" key="2">
    <source>
        <dbReference type="Proteomes" id="UP000061569"/>
    </source>
</evidence>
<dbReference type="InterPro" id="IPR016631">
    <property type="entry name" value="Regulatory_RpfE"/>
</dbReference>
<organism evidence="1 2">
    <name type="scientific">Lysobacter enzymogenes</name>
    <dbReference type="NCBI Taxonomy" id="69"/>
    <lineage>
        <taxon>Bacteria</taxon>
        <taxon>Pseudomonadati</taxon>
        <taxon>Pseudomonadota</taxon>
        <taxon>Gammaproteobacteria</taxon>
        <taxon>Lysobacterales</taxon>
        <taxon>Lysobacteraceae</taxon>
        <taxon>Lysobacter</taxon>
    </lineage>
</organism>
<dbReference type="OrthoDB" id="5295974at2"/>
<dbReference type="STRING" id="69.GLE_2241"/>
<reference evidence="1 2" key="1">
    <citation type="submission" date="2015-11" db="EMBL/GenBank/DDBJ databases">
        <title>Genome sequences of Lysobacter enzymogenes strain C3 and Lysobacter antibioticus ATCC 29479.</title>
        <authorList>
            <person name="Kobayashi D.Y."/>
        </authorList>
    </citation>
    <scope>NUCLEOTIDE SEQUENCE [LARGE SCALE GENOMIC DNA]</scope>
    <source>
        <strain evidence="1 2">C3</strain>
    </source>
</reference>
<dbReference type="PIRSF" id="PIRSF015283">
    <property type="entry name" value="Regulatory_RpfE"/>
    <property type="match status" value="1"/>
</dbReference>
<dbReference type="Proteomes" id="UP000061569">
    <property type="component" value="Chromosome"/>
</dbReference>
<sequence length="318" mass="34881">MNRVDLLLPARERFGGQRLGEALGLRFGRADRTVEAADPAARVFDLLPRGWPVAAATRQRDAGDAAQGAWLRADPVYVRPDINGARLLAYGRALSLSERDSAALLPALKPLFGDAGFPIDAPAPDRWYVALPRETRLPRFVSPEQALGEDMFQHLPEGEGAEGRRWRALLSEAQVVLHNHPHNLARAEAGLAPVNSLWFWGAGALPDRVRCDYAGVYSDDEALTAFGAQAGIASGPLPHAWTEPAGEGAAVEGARLFDLRAQRDLALIQRDWLQPLAQALDRGALARVAALCADGERFELARSQRWRFWRKPLRSLLD</sequence>
<accession>A0A0S2DG28</accession>
<dbReference type="EMBL" id="CP013140">
    <property type="protein sequence ID" value="ALN57590.1"/>
    <property type="molecule type" value="Genomic_DNA"/>
</dbReference>